<dbReference type="Proteomes" id="UP001147752">
    <property type="component" value="Unassembled WGS sequence"/>
</dbReference>
<evidence type="ECO:0000313" key="1">
    <source>
        <dbReference type="EMBL" id="KAJ5356369.1"/>
    </source>
</evidence>
<comment type="caution">
    <text evidence="1">The sequence shown here is derived from an EMBL/GenBank/DDBJ whole genome shotgun (WGS) entry which is preliminary data.</text>
</comment>
<dbReference type="RefSeq" id="XP_056574516.1">
    <property type="nucleotide sequence ID" value="XM_056728701.1"/>
</dbReference>
<reference evidence="1" key="1">
    <citation type="submission" date="2022-12" db="EMBL/GenBank/DDBJ databases">
        <authorList>
            <person name="Petersen C."/>
        </authorList>
    </citation>
    <scope>NUCLEOTIDE SEQUENCE</scope>
    <source>
        <strain evidence="1">IBT 3081</strain>
    </source>
</reference>
<sequence>MGQSTMGDPKAKALCAKSTVPITATKMDVKYSHLLVRDHFDWCEDVENHIAAKTKSHAVPITATKPDERYQHLLVRKQFDWWEDVENDIAMTSKALAIATITKLDEKYKRLLVPERFDWGEDVENDIAMKDKALAMDKEIFNMSNGNPATNGLFTAENLDDDEAFHSTGGFKAPLGTNTNIFNNELLPTLKGTTTAVILDNVRTHLFSCKKSDSSDVKATLSIGYRPQRNNITQSSHEAVDSPHPISLPQSLELPCSTDLSNIITHPCSFAAPGPMITLPDLVKIPPINKYTQPVDLCHGLELPDFNDPRVGRDPTSHKLHTARRPNQWLELPSAIESPMAFGVPASVPTAELTEIPPVNNYTFTVDPCQGLELPVSTEIEQPPQITQSAEQLEPFGLGVCANEYEYRSIVGDGDKTIHHWNWFGQPVYSPTATPPAVSVAFIYRPSLRYHREVTSFV</sequence>
<keyword evidence="2" id="KW-1185">Reference proteome</keyword>
<name>A0A9W9RBQ6_9EURO</name>
<proteinExistence type="predicted"/>
<dbReference type="AlphaFoldDB" id="A0A9W9RBQ6"/>
<dbReference type="EMBL" id="JAPZBT010000006">
    <property type="protein sequence ID" value="KAJ5356369.1"/>
    <property type="molecule type" value="Genomic_DNA"/>
</dbReference>
<reference evidence="1" key="2">
    <citation type="journal article" date="2023" name="IMA Fungus">
        <title>Comparative genomic study of the Penicillium genus elucidates a diverse pangenome and 15 lateral gene transfer events.</title>
        <authorList>
            <person name="Petersen C."/>
            <person name="Sorensen T."/>
            <person name="Nielsen M.R."/>
            <person name="Sondergaard T.E."/>
            <person name="Sorensen J.L."/>
            <person name="Fitzpatrick D.A."/>
            <person name="Frisvad J.C."/>
            <person name="Nielsen K.L."/>
        </authorList>
    </citation>
    <scope>NUCLEOTIDE SEQUENCE</scope>
    <source>
        <strain evidence="1">IBT 3081</strain>
    </source>
</reference>
<protein>
    <submittedName>
        <fullName evidence="1">Major facilitator superfamily domain general substrate transporter</fullName>
    </submittedName>
</protein>
<accession>A0A9W9RBQ6</accession>
<evidence type="ECO:0000313" key="2">
    <source>
        <dbReference type="Proteomes" id="UP001147752"/>
    </source>
</evidence>
<organism evidence="1 2">
    <name type="scientific">Penicillium concentricum</name>
    <dbReference type="NCBI Taxonomy" id="293559"/>
    <lineage>
        <taxon>Eukaryota</taxon>
        <taxon>Fungi</taxon>
        <taxon>Dikarya</taxon>
        <taxon>Ascomycota</taxon>
        <taxon>Pezizomycotina</taxon>
        <taxon>Eurotiomycetes</taxon>
        <taxon>Eurotiomycetidae</taxon>
        <taxon>Eurotiales</taxon>
        <taxon>Aspergillaceae</taxon>
        <taxon>Penicillium</taxon>
    </lineage>
</organism>
<gene>
    <name evidence="1" type="ORF">N7517_010978</name>
</gene>
<dbReference type="OrthoDB" id="5421702at2759"/>
<dbReference type="GeneID" id="81467884"/>